<keyword evidence="11" id="KW-0482">Metalloprotease</keyword>
<feature type="transmembrane region" description="Helical" evidence="15">
    <location>
        <begin position="1310"/>
        <end position="1329"/>
    </location>
</feature>
<dbReference type="GO" id="GO:0005789">
    <property type="term" value="C:endoplasmic reticulum membrane"/>
    <property type="evidence" value="ECO:0007669"/>
    <property type="project" value="UniProtKB-SubCell"/>
</dbReference>
<dbReference type="InterPro" id="IPR000182">
    <property type="entry name" value="GNAT_dom"/>
</dbReference>
<feature type="transmembrane region" description="Helical" evidence="15">
    <location>
        <begin position="1515"/>
        <end position="1536"/>
    </location>
</feature>
<evidence type="ECO:0000256" key="13">
    <source>
        <dbReference type="ARBA" id="ARBA00023180"/>
    </source>
</evidence>
<dbReference type="InterPro" id="IPR016181">
    <property type="entry name" value="Acyl_CoA_acyltransferase"/>
</dbReference>
<keyword evidence="8" id="KW-0256">Endoplasmic reticulum</keyword>
<dbReference type="SUPFAM" id="SSF53335">
    <property type="entry name" value="S-adenosyl-L-methionine-dependent methyltransferases"/>
    <property type="match status" value="1"/>
</dbReference>
<feature type="domain" description="N-acetyltransferase" evidence="16">
    <location>
        <begin position="157"/>
        <end position="287"/>
    </location>
</feature>
<dbReference type="FunFam" id="3.40.630.10:FF:000008">
    <property type="entry name" value="Endoplasmic reticulum metallopeptidase 1"/>
    <property type="match status" value="1"/>
</dbReference>
<comment type="cofactor">
    <cofactor evidence="1">
        <name>Zn(2+)</name>
        <dbReference type="ChEBI" id="CHEBI:29105"/>
    </cofactor>
</comment>
<dbReference type="GO" id="GO:0008235">
    <property type="term" value="F:metalloexopeptidase activity"/>
    <property type="evidence" value="ECO:0007669"/>
    <property type="project" value="InterPro"/>
</dbReference>
<feature type="region of interest" description="Disordered" evidence="14">
    <location>
        <begin position="931"/>
        <end position="956"/>
    </location>
</feature>
<evidence type="ECO:0000256" key="10">
    <source>
        <dbReference type="ARBA" id="ARBA00022989"/>
    </source>
</evidence>
<dbReference type="InterPro" id="IPR045175">
    <property type="entry name" value="M28_fam"/>
</dbReference>
<sequence length="2042" mass="223026">MIHLSHLSRYPGGDANPLPASGGMFRLVVDDGLFVDRAEIVEAGMPLCHVLSALQELSLRGIYRRTGLFTGQPLDPSPSSGDLRHPGCREPEELMACSMPFQVCLHALLCFAQQGDYNLSCGEGRQLIDNATWYRPPCFLQVASFLIRKGRSDEQQLLFDLWHASVLATHRFLSEEVLAEIAAEVKTKFLPNAVPDVIVDASDKPLGFMVMTGDNVDALFVDVAHHGQGLGTRLMERAKSGRTALTVEVNEQNPGAWAFYRRCGFVDIDRKPVDDSGRPFPIITLRTGLWHRRHPSQPYLKRRSFAALKLGAGDGSMCADPMACTELDNETCCEDMPLTTLAPTTALPRGDSGRRLMGPVRPPVDVTLVEATYDLEVLASPVFSLPIPICETRYQDLHNRTARIYVSLEEFEAFCWFCAVGFICLVFHSAGLLASDSGAGLLQTWQVVLIQRRKDRCLGCVSAGFVSGFACIGRLLLVCMRGGCQTDTDARSSSTQMEFAGCLVGTIVNKLRVAAFESHARESERRFHVPTSNGLERFEVSRIVQEDVASTEASSLVQEHRFPLPTDANSYVACGRHLWDGGILMAAWAAQRCDALEGHRVLELGSGVGLLGIVLARCSASSVVLSDFGPDEHAEGPEDKGRLIPPLLLDNLRDNVARNSLTNAEVWHLDWLDFLRGRQPTERFERLVAADVVYYSSDLPALAAAIAAHLLPGGLAFITVPRRKWRGAQASERSTAEDLVKALEPFGKVEVEELIGPALSILHFAMRCLPVPAMFYDVVVEAPKEAFHTEAFTGRHDLQAPELDVKACHPANNRNATEQEIIQLSFTEEIKAGHGFFELWDVEDQSGPQFRIDVQSLAVGNSEYPGRSLIDGQVVTLIPSAICEGKQKTNTTMLNKTLASLGQRCQHQPHAASWTPILSVIFTPAGTLSNEDSHGLAGRGLPGSRKRRGSATRNGPAANDPLMSWLALASFSALMTVVLAKQWAVPPIVPADSPLSAGFSADRTRDVLHDLEACGPKYVGARGNEVCAVQAVLKQIAKSAEGRESSLTLETQSASGHYYIDFVGGFTVAYRNLTNVVARARGRRSGSNCALLISSHFDSAIGSVATSDANAEIAIMTELLRLFLHDPLDVDVIFNFNGGEEFIMPAAHGFITSHPWASEICAQINLEAAGSGGRELLFQVGPQNRWIVEAYGQNVRRPYGSSISQVLFQLGIIPGETDYRIYRDFGGIPGADFAVLTYGWIYHTWRDNLEHLDFRSVQRYGDTINEFAQGLAKKLGDGRPTGSDASDSAVFFDIGGVFFVEYSADLARKMHVAVAVIVLSSLLLRRGTAYAADILKAAMKLFLACLSSLLAAAATGGLVALTPAALAGSGHPELAPLLFVPPALAAFLGCIKLLGRDEPIIAEGSIALGALLCFGLSLSSVSVLASYPFLFWSALPALAAFCPRPLRSLSVPAAFVLPWLLHLQFLVLALDLLCPLTFRSGTTIPGDVVVAAVYGLMTGLFLSLSARFILPVPHWATKMLCLITFVMAFGLALWIFPYSYDRPKRIVYQHTSRSKATWTVEAHGMATAHWEPMESGIWTVAQDWNCVDTVQQFAPYGLPNGSRPHDSRVGLYGQVPMPFPMKWMLWGGAWAKRSAPEIPVPIGVQLSSLPWSGAGGEDLRNVHITVRGPPNMMLVLSPLSSIKGWSFGRYASIADAADSKHVVDVDQLSTRIPHKRMDCDCLFLLFAEGGVSPSQGQTEAFNFTVLAPPGELDMDIWGLHLEKSSPELQHEKERLPSWANFYGWTAELQEATGSSATAELLRRRADTVDRYVVVTSEPGVLYDMMDNPLPVLDSNTTGPGGWRFEVDENVTRAPEILRSTHAITINATAAETLVTGYLYFTQRVYQNGSLPGTMLMRQDLQVWDCGTGFDCSNMQPLNNSDTAVTVSTEPWDATSFDLLPGLVEFRIQLPDELPRRLKVIVPPYSFMGADTRPGSLAGPLVQYELQVDTGEDPNVELARPRVLPGGAFPQPGAQYVAAATTITFYFDEEALHEEQDEMRPLW</sequence>
<dbReference type="Proteomes" id="UP000604046">
    <property type="component" value="Unassembled WGS sequence"/>
</dbReference>
<feature type="transmembrane region" description="Helical" evidence="15">
    <location>
        <begin position="1488"/>
        <end position="1509"/>
    </location>
</feature>
<evidence type="ECO:0000259" key="16">
    <source>
        <dbReference type="PROSITE" id="PS51186"/>
    </source>
</evidence>
<dbReference type="GO" id="GO:0016747">
    <property type="term" value="F:acyltransferase activity, transferring groups other than amino-acyl groups"/>
    <property type="evidence" value="ECO:0007669"/>
    <property type="project" value="InterPro"/>
</dbReference>
<accession>A0A812HY67</accession>
<evidence type="ECO:0000256" key="6">
    <source>
        <dbReference type="ARBA" id="ARBA00022723"/>
    </source>
</evidence>
<dbReference type="Gene3D" id="3.40.630.30">
    <property type="match status" value="1"/>
</dbReference>
<keyword evidence="6" id="KW-0479">Metal-binding</keyword>
<evidence type="ECO:0000256" key="11">
    <source>
        <dbReference type="ARBA" id="ARBA00023049"/>
    </source>
</evidence>
<dbReference type="InterPro" id="IPR019410">
    <property type="entry name" value="Methyltransf_16"/>
</dbReference>
<dbReference type="InterPro" id="IPR029063">
    <property type="entry name" value="SAM-dependent_MTases_sf"/>
</dbReference>
<evidence type="ECO:0000256" key="14">
    <source>
        <dbReference type="SAM" id="MobiDB-lite"/>
    </source>
</evidence>
<reference evidence="17" key="1">
    <citation type="submission" date="2021-02" db="EMBL/GenBank/DDBJ databases">
        <authorList>
            <person name="Dougan E. K."/>
            <person name="Rhodes N."/>
            <person name="Thang M."/>
            <person name="Chan C."/>
        </authorList>
    </citation>
    <scope>NUCLEOTIDE SEQUENCE</scope>
</reference>
<comment type="caution">
    <text evidence="17">The sequence shown here is derived from an EMBL/GenBank/DDBJ whole genome shotgun (WGS) entry which is preliminary data.</text>
</comment>
<dbReference type="SUPFAM" id="SSF53187">
    <property type="entry name" value="Zn-dependent exopeptidases"/>
    <property type="match status" value="1"/>
</dbReference>
<dbReference type="CDD" id="cd03875">
    <property type="entry name" value="M28_Fxna_like"/>
    <property type="match status" value="1"/>
</dbReference>
<dbReference type="InterPro" id="IPR048024">
    <property type="entry name" value="Fxna-like_M28_dom"/>
</dbReference>
<keyword evidence="18" id="KW-1185">Reference proteome</keyword>
<evidence type="ECO:0000256" key="5">
    <source>
        <dbReference type="ARBA" id="ARBA00022692"/>
    </source>
</evidence>
<evidence type="ECO:0000256" key="12">
    <source>
        <dbReference type="ARBA" id="ARBA00023136"/>
    </source>
</evidence>
<feature type="transmembrane region" description="Helical" evidence="15">
    <location>
        <begin position="1341"/>
        <end position="1362"/>
    </location>
</feature>
<name>A0A812HY67_9DINO</name>
<evidence type="ECO:0000256" key="2">
    <source>
        <dbReference type="ARBA" id="ARBA00004477"/>
    </source>
</evidence>
<feature type="transmembrane region" description="Helical" evidence="15">
    <location>
        <begin position="1374"/>
        <end position="1394"/>
    </location>
</feature>
<keyword evidence="7" id="KW-0378">Hydrolase</keyword>
<evidence type="ECO:0000256" key="8">
    <source>
        <dbReference type="ARBA" id="ARBA00022824"/>
    </source>
</evidence>
<keyword evidence="12 15" id="KW-0472">Membrane</keyword>
<dbReference type="GO" id="GO:0006508">
    <property type="term" value="P:proteolysis"/>
    <property type="evidence" value="ECO:0007669"/>
    <property type="project" value="UniProtKB-KW"/>
</dbReference>
<feature type="transmembrane region" description="Helical" evidence="15">
    <location>
        <begin position="456"/>
        <end position="477"/>
    </location>
</feature>
<dbReference type="Pfam" id="PF10294">
    <property type="entry name" value="Methyltransf_16"/>
    <property type="match status" value="1"/>
</dbReference>
<dbReference type="Gene3D" id="3.40.630.10">
    <property type="entry name" value="Zn peptidases"/>
    <property type="match status" value="1"/>
</dbReference>
<comment type="subcellular location">
    <subcellularLocation>
        <location evidence="2">Endoplasmic reticulum membrane</location>
        <topology evidence="2">Multi-pass membrane protein</topology>
    </subcellularLocation>
</comment>
<evidence type="ECO:0000256" key="3">
    <source>
        <dbReference type="ARBA" id="ARBA00010918"/>
    </source>
</evidence>
<dbReference type="OrthoDB" id="76293at2759"/>
<dbReference type="Gene3D" id="3.40.50.150">
    <property type="entry name" value="Vaccinia Virus protein VP39"/>
    <property type="match status" value="1"/>
</dbReference>
<keyword evidence="9" id="KW-0862">Zinc</keyword>
<dbReference type="Pfam" id="PF04389">
    <property type="entry name" value="Peptidase_M28"/>
    <property type="match status" value="1"/>
</dbReference>
<evidence type="ECO:0000256" key="1">
    <source>
        <dbReference type="ARBA" id="ARBA00001947"/>
    </source>
</evidence>
<dbReference type="GO" id="GO:0046872">
    <property type="term" value="F:metal ion binding"/>
    <property type="evidence" value="ECO:0007669"/>
    <property type="project" value="UniProtKB-KW"/>
</dbReference>
<dbReference type="PANTHER" id="PTHR12147">
    <property type="entry name" value="METALLOPEPTIDASE M28 FAMILY MEMBER"/>
    <property type="match status" value="1"/>
</dbReference>
<keyword evidence="5 15" id="KW-0812">Transmembrane</keyword>
<evidence type="ECO:0000256" key="4">
    <source>
        <dbReference type="ARBA" id="ARBA00022670"/>
    </source>
</evidence>
<protein>
    <submittedName>
        <fullName evidence="17">Ermp1 protein</fullName>
    </submittedName>
</protein>
<organism evidence="17 18">
    <name type="scientific">Symbiodinium natans</name>
    <dbReference type="NCBI Taxonomy" id="878477"/>
    <lineage>
        <taxon>Eukaryota</taxon>
        <taxon>Sar</taxon>
        <taxon>Alveolata</taxon>
        <taxon>Dinophyceae</taxon>
        <taxon>Suessiales</taxon>
        <taxon>Symbiodiniaceae</taxon>
        <taxon>Symbiodinium</taxon>
    </lineage>
</organism>
<feature type="transmembrane region" description="Helical" evidence="15">
    <location>
        <begin position="1406"/>
        <end position="1431"/>
    </location>
</feature>
<evidence type="ECO:0000256" key="9">
    <source>
        <dbReference type="ARBA" id="ARBA00022833"/>
    </source>
</evidence>
<dbReference type="InterPro" id="IPR007484">
    <property type="entry name" value="Peptidase_M28"/>
</dbReference>
<evidence type="ECO:0000313" key="18">
    <source>
        <dbReference type="Proteomes" id="UP000604046"/>
    </source>
</evidence>
<proteinExistence type="inferred from homology"/>
<dbReference type="PROSITE" id="PS51186">
    <property type="entry name" value="GNAT"/>
    <property type="match status" value="1"/>
</dbReference>
<comment type="similarity">
    <text evidence="3">Belongs to the peptidase M28 family.</text>
</comment>
<dbReference type="PANTHER" id="PTHR12147:SF22">
    <property type="entry name" value="ENDOPLASMIC RETICULUM METALLOPEPTIDASE 1"/>
    <property type="match status" value="1"/>
</dbReference>
<feature type="transmembrane region" description="Helical" evidence="15">
    <location>
        <begin position="413"/>
        <end position="435"/>
    </location>
</feature>
<dbReference type="SUPFAM" id="SSF55729">
    <property type="entry name" value="Acyl-CoA N-acyltransferases (Nat)"/>
    <property type="match status" value="1"/>
</dbReference>
<dbReference type="EMBL" id="CAJNDS010000119">
    <property type="protein sequence ID" value="CAE6965237.1"/>
    <property type="molecule type" value="Genomic_DNA"/>
</dbReference>
<dbReference type="CDD" id="cd04301">
    <property type="entry name" value="NAT_SF"/>
    <property type="match status" value="1"/>
</dbReference>
<evidence type="ECO:0000256" key="15">
    <source>
        <dbReference type="SAM" id="Phobius"/>
    </source>
</evidence>
<dbReference type="InterPro" id="IPR053973">
    <property type="entry name" value="ERMP1-like_C"/>
</dbReference>
<evidence type="ECO:0000313" key="17">
    <source>
        <dbReference type="EMBL" id="CAE6965237.1"/>
    </source>
</evidence>
<dbReference type="Pfam" id="PF13508">
    <property type="entry name" value="Acetyltransf_7"/>
    <property type="match status" value="1"/>
</dbReference>
<keyword evidence="4" id="KW-0645">Protease</keyword>
<keyword evidence="10 15" id="KW-1133">Transmembrane helix</keyword>
<evidence type="ECO:0000256" key="7">
    <source>
        <dbReference type="ARBA" id="ARBA00022801"/>
    </source>
</evidence>
<dbReference type="Pfam" id="PF22248">
    <property type="entry name" value="ERMP1_C"/>
    <property type="match status" value="1"/>
</dbReference>
<gene>
    <name evidence="17" type="primary">Ermp1</name>
    <name evidence="17" type="ORF">SNAT2548_LOCUS2146</name>
</gene>
<keyword evidence="13" id="KW-0325">Glycoprotein</keyword>
<dbReference type="NCBIfam" id="NF007807">
    <property type="entry name" value="PRK10514.1"/>
    <property type="match status" value="1"/>
</dbReference>